<comment type="subcellular location">
    <subcellularLocation>
        <location evidence="1">Virion</location>
    </subcellularLocation>
</comment>
<evidence type="ECO:0000259" key="3">
    <source>
        <dbReference type="Pfam" id="PF05065"/>
    </source>
</evidence>
<dbReference type="Gene3D" id="3.30.2400.10">
    <property type="entry name" value="Major capsid protein gp5"/>
    <property type="match status" value="1"/>
</dbReference>
<dbReference type="Gene3D" id="3.30.2320.10">
    <property type="entry name" value="hypothetical protein PF0899 domain"/>
    <property type="match status" value="1"/>
</dbReference>
<evidence type="ECO:0000256" key="1">
    <source>
        <dbReference type="ARBA" id="ARBA00004328"/>
    </source>
</evidence>
<evidence type="ECO:0000256" key="2">
    <source>
        <dbReference type="SAM" id="Coils"/>
    </source>
</evidence>
<name>A0A6B3SM01_9BURK</name>
<evidence type="ECO:0000313" key="5">
    <source>
        <dbReference type="Proteomes" id="UP000482155"/>
    </source>
</evidence>
<proteinExistence type="predicted"/>
<dbReference type="InterPro" id="IPR054612">
    <property type="entry name" value="Phage_capsid-like_C"/>
</dbReference>
<dbReference type="AlphaFoldDB" id="A0A6B3SM01"/>
<dbReference type="RefSeq" id="WP_163963209.1">
    <property type="nucleotide sequence ID" value="NZ_JAAIVB010000037.1"/>
</dbReference>
<dbReference type="EMBL" id="JAAIVB010000037">
    <property type="protein sequence ID" value="NEX61727.1"/>
    <property type="molecule type" value="Genomic_DNA"/>
</dbReference>
<keyword evidence="5" id="KW-1185">Reference proteome</keyword>
<dbReference type="InterPro" id="IPR024455">
    <property type="entry name" value="Phage_capsid"/>
</dbReference>
<sequence length="410" mass="43928">MTLQEIREKKAAKVAEMRSLLAKAETEKRSLSADESSKFDALKAEITGLEADEQRAMFMAETERRMQGAPVERQQVDLESRVSLLDVLKAGMEGRSLTGAALEYSQETERRTGRKASGMFVPLSLLERRVNLTSTASQVVATDLRADQFIEPFRNKLLARQLGARVLTGLTGNVDIPAYGSGVTSGWVAENGALSASDMTFAKKSLAPKHVGALSEMSRQLIQQSSPAIEQLLRDDMSFALAQALDTAMINGGGSNQPTGILPTVGIQTASLATLDWAGINAMLQKLELSNATANAWLTHPQVATKLRTTLKSATAGAQYLVEGGLMAELGVSVTNQVPVKTGSPNKGRLILGDFSQVILGLWSELDILVNPFDSTAYARGGVLVRAMATADIVIRHPEAFVVADDIAIS</sequence>
<dbReference type="NCBIfam" id="TIGR01554">
    <property type="entry name" value="major_cap_HK97"/>
    <property type="match status" value="1"/>
</dbReference>
<organism evidence="4 5">
    <name type="scientific">Noviherbaspirillum galbum</name>
    <dbReference type="NCBI Taxonomy" id="2709383"/>
    <lineage>
        <taxon>Bacteria</taxon>
        <taxon>Pseudomonadati</taxon>
        <taxon>Pseudomonadota</taxon>
        <taxon>Betaproteobacteria</taxon>
        <taxon>Burkholderiales</taxon>
        <taxon>Oxalobacteraceae</taxon>
        <taxon>Noviherbaspirillum</taxon>
    </lineage>
</organism>
<dbReference type="Proteomes" id="UP000482155">
    <property type="component" value="Unassembled WGS sequence"/>
</dbReference>
<accession>A0A6B3SM01</accession>
<keyword evidence="2" id="KW-0175">Coiled coil</keyword>
<comment type="caution">
    <text evidence="4">The sequence shown here is derived from an EMBL/GenBank/DDBJ whole genome shotgun (WGS) entry which is preliminary data.</text>
</comment>
<protein>
    <submittedName>
        <fullName evidence="4">Phage major capsid protein</fullName>
    </submittedName>
</protein>
<evidence type="ECO:0000313" key="4">
    <source>
        <dbReference type="EMBL" id="NEX61727.1"/>
    </source>
</evidence>
<feature type="domain" description="Phage capsid-like C-terminal" evidence="3">
    <location>
        <begin position="140"/>
        <end position="404"/>
    </location>
</feature>
<gene>
    <name evidence="4" type="ORF">G3574_11610</name>
</gene>
<reference evidence="4 5" key="1">
    <citation type="submission" date="2020-02" db="EMBL/GenBank/DDBJ databases">
        <authorList>
            <person name="Kim M.K."/>
        </authorList>
    </citation>
    <scope>NUCLEOTIDE SEQUENCE [LARGE SCALE GENOMIC DNA]</scope>
    <source>
        <strain evidence="4 5">17J57-3</strain>
    </source>
</reference>
<dbReference type="SUPFAM" id="SSF56563">
    <property type="entry name" value="Major capsid protein gp5"/>
    <property type="match status" value="1"/>
</dbReference>
<dbReference type="Pfam" id="PF05065">
    <property type="entry name" value="Phage_capsid"/>
    <property type="match status" value="1"/>
</dbReference>
<feature type="coiled-coil region" evidence="2">
    <location>
        <begin position="3"/>
        <end position="34"/>
    </location>
</feature>